<dbReference type="AlphaFoldDB" id="A0A9P4J8C1"/>
<sequence length="231" mass="25574">MPQSHIIDRSLQDRLSLPFGTRLVLALSLASTSGFALGAAYGGQVAGLRFRAENAHRLPTSEVGWFLYHKSKNYNAMLGGIKEGLHMGMRLGFWGGLFFWTEEGLDRMRGAVVRGWAGFQDRRKLERGWEREVGLERLEDDEGFLWVQRDFLSTTVAALSTAGAFSAWNRFPLPTAARTAKMGLKAGLAFGLIQDALGLLRGRKLGYVEFIRRALGRGQGESSVKETPRPG</sequence>
<proteinExistence type="predicted"/>
<dbReference type="EMBL" id="ML996081">
    <property type="protein sequence ID" value="KAF2157223.1"/>
    <property type="molecule type" value="Genomic_DNA"/>
</dbReference>
<name>A0A9P4J8C1_9PEZI</name>
<comment type="caution">
    <text evidence="1">The sequence shown here is derived from an EMBL/GenBank/DDBJ whole genome shotgun (WGS) entry which is preliminary data.</text>
</comment>
<organism evidence="1 2">
    <name type="scientific">Myriangium duriaei CBS 260.36</name>
    <dbReference type="NCBI Taxonomy" id="1168546"/>
    <lineage>
        <taxon>Eukaryota</taxon>
        <taxon>Fungi</taxon>
        <taxon>Dikarya</taxon>
        <taxon>Ascomycota</taxon>
        <taxon>Pezizomycotina</taxon>
        <taxon>Dothideomycetes</taxon>
        <taxon>Dothideomycetidae</taxon>
        <taxon>Myriangiales</taxon>
        <taxon>Myriangiaceae</taxon>
        <taxon>Myriangium</taxon>
    </lineage>
</organism>
<dbReference type="OrthoDB" id="5584028at2759"/>
<dbReference type="Proteomes" id="UP000799439">
    <property type="component" value="Unassembled WGS sequence"/>
</dbReference>
<keyword evidence="2" id="KW-1185">Reference proteome</keyword>
<dbReference type="PANTHER" id="PTHR37852">
    <property type="entry name" value="YALI0B21208P"/>
    <property type="match status" value="1"/>
</dbReference>
<reference evidence="1" key="1">
    <citation type="journal article" date="2020" name="Stud. Mycol.">
        <title>101 Dothideomycetes genomes: a test case for predicting lifestyles and emergence of pathogens.</title>
        <authorList>
            <person name="Haridas S."/>
            <person name="Albert R."/>
            <person name="Binder M."/>
            <person name="Bloem J."/>
            <person name="Labutti K."/>
            <person name="Salamov A."/>
            <person name="Andreopoulos B."/>
            <person name="Baker S."/>
            <person name="Barry K."/>
            <person name="Bills G."/>
            <person name="Bluhm B."/>
            <person name="Cannon C."/>
            <person name="Castanera R."/>
            <person name="Culley D."/>
            <person name="Daum C."/>
            <person name="Ezra D."/>
            <person name="Gonzalez J."/>
            <person name="Henrissat B."/>
            <person name="Kuo A."/>
            <person name="Liang C."/>
            <person name="Lipzen A."/>
            <person name="Lutzoni F."/>
            <person name="Magnuson J."/>
            <person name="Mondo S."/>
            <person name="Nolan M."/>
            <person name="Ohm R."/>
            <person name="Pangilinan J."/>
            <person name="Park H.-J."/>
            <person name="Ramirez L."/>
            <person name="Alfaro M."/>
            <person name="Sun H."/>
            <person name="Tritt A."/>
            <person name="Yoshinaga Y."/>
            <person name="Zwiers L.-H."/>
            <person name="Turgeon B."/>
            <person name="Goodwin S."/>
            <person name="Spatafora J."/>
            <person name="Crous P."/>
            <person name="Grigoriev I."/>
        </authorList>
    </citation>
    <scope>NUCLEOTIDE SEQUENCE</scope>
    <source>
        <strain evidence="1">CBS 260.36</strain>
    </source>
</reference>
<gene>
    <name evidence="1" type="ORF">K461DRAFT_220252</name>
</gene>
<protein>
    <submittedName>
        <fullName evidence="1">Uncharacterized protein</fullName>
    </submittedName>
</protein>
<evidence type="ECO:0000313" key="2">
    <source>
        <dbReference type="Proteomes" id="UP000799439"/>
    </source>
</evidence>
<accession>A0A9P4J8C1</accession>
<dbReference type="PANTHER" id="PTHR37852:SF1">
    <property type="entry name" value="HIG1 DOMAIN-CONTAINING PROTEIN"/>
    <property type="match status" value="1"/>
</dbReference>
<evidence type="ECO:0000313" key="1">
    <source>
        <dbReference type="EMBL" id="KAF2157223.1"/>
    </source>
</evidence>